<organism evidence="6">
    <name type="scientific">marine metagenome</name>
    <dbReference type="NCBI Taxonomy" id="408172"/>
    <lineage>
        <taxon>unclassified sequences</taxon>
        <taxon>metagenomes</taxon>
        <taxon>ecological metagenomes</taxon>
    </lineage>
</organism>
<feature type="domain" description="Cytochrome c" evidence="5">
    <location>
        <begin position="173"/>
        <end position="270"/>
    </location>
</feature>
<evidence type="ECO:0000256" key="1">
    <source>
        <dbReference type="ARBA" id="ARBA00022617"/>
    </source>
</evidence>
<feature type="transmembrane region" description="Helical" evidence="4">
    <location>
        <begin position="33"/>
        <end position="55"/>
    </location>
</feature>
<dbReference type="GO" id="GO:0009055">
    <property type="term" value="F:electron transfer activity"/>
    <property type="evidence" value="ECO:0007669"/>
    <property type="project" value="InterPro"/>
</dbReference>
<evidence type="ECO:0000256" key="3">
    <source>
        <dbReference type="ARBA" id="ARBA00023004"/>
    </source>
</evidence>
<protein>
    <recommendedName>
        <fullName evidence="5">Cytochrome c domain-containing protein</fullName>
    </recommendedName>
</protein>
<evidence type="ECO:0000256" key="4">
    <source>
        <dbReference type="SAM" id="Phobius"/>
    </source>
</evidence>
<dbReference type="PROSITE" id="PS51007">
    <property type="entry name" value="CYTC"/>
    <property type="match status" value="1"/>
</dbReference>
<dbReference type="InterPro" id="IPR036909">
    <property type="entry name" value="Cyt_c-like_dom_sf"/>
</dbReference>
<dbReference type="EMBL" id="UINC01001316">
    <property type="protein sequence ID" value="SUZ77449.1"/>
    <property type="molecule type" value="Genomic_DNA"/>
</dbReference>
<keyword evidence="2" id="KW-0479">Metal-binding</keyword>
<keyword evidence="1" id="KW-0349">Heme</keyword>
<accession>A0A381QGF0</accession>
<dbReference type="SUPFAM" id="SSF46626">
    <property type="entry name" value="Cytochrome c"/>
    <property type="match status" value="1"/>
</dbReference>
<gene>
    <name evidence="6" type="ORF">METZ01_LOCUS30303</name>
</gene>
<keyword evidence="4" id="KW-0812">Transmembrane</keyword>
<name>A0A381QGF0_9ZZZZ</name>
<dbReference type="InterPro" id="IPR009056">
    <property type="entry name" value="Cyt_c-like_dom"/>
</dbReference>
<evidence type="ECO:0000256" key="2">
    <source>
        <dbReference type="ARBA" id="ARBA00022723"/>
    </source>
</evidence>
<dbReference type="GO" id="GO:0020037">
    <property type="term" value="F:heme binding"/>
    <property type="evidence" value="ECO:0007669"/>
    <property type="project" value="InterPro"/>
</dbReference>
<evidence type="ECO:0000313" key="6">
    <source>
        <dbReference type="EMBL" id="SUZ77449.1"/>
    </source>
</evidence>
<feature type="transmembrane region" description="Helical" evidence="4">
    <location>
        <begin position="67"/>
        <end position="83"/>
    </location>
</feature>
<sequence>MGALKSVFRLLGAPFRLISSVMGRFLNTPFRQATAVLFFAYALIEVGIPFIPPVFGMPSAPIPNTVVLEYLIIAIVGILLWVSDNEQRWSEFKQPIHDILVQPDRRVARGALFVIVPALVAAQTYFSAQPDISAPPSFRAIHPAPPSSITFQGEQMVLDGLENPLRSAGSLEEHYETGKQVYYQNCLACHGDGLQGRGHYAPAFNPAPLSFQDAGTIAMLTESFVFWRIAKGGPGLPNEGAPWNSAMPAWENFLTADEIWSVIIFLYEQTGHDPRTWEVEGEEH</sequence>
<dbReference type="AlphaFoldDB" id="A0A381QGF0"/>
<keyword evidence="4" id="KW-1133">Transmembrane helix</keyword>
<keyword evidence="3" id="KW-0408">Iron</keyword>
<keyword evidence="4" id="KW-0472">Membrane</keyword>
<dbReference type="Gene3D" id="1.10.760.10">
    <property type="entry name" value="Cytochrome c-like domain"/>
    <property type="match status" value="1"/>
</dbReference>
<evidence type="ECO:0000259" key="5">
    <source>
        <dbReference type="PROSITE" id="PS51007"/>
    </source>
</evidence>
<proteinExistence type="predicted"/>
<dbReference type="Pfam" id="PF13442">
    <property type="entry name" value="Cytochrome_CBB3"/>
    <property type="match status" value="1"/>
</dbReference>
<reference evidence="6" key="1">
    <citation type="submission" date="2018-05" db="EMBL/GenBank/DDBJ databases">
        <authorList>
            <person name="Lanie J.A."/>
            <person name="Ng W.-L."/>
            <person name="Kazmierczak K.M."/>
            <person name="Andrzejewski T.M."/>
            <person name="Davidsen T.M."/>
            <person name="Wayne K.J."/>
            <person name="Tettelin H."/>
            <person name="Glass J.I."/>
            <person name="Rusch D."/>
            <person name="Podicherti R."/>
            <person name="Tsui H.-C.T."/>
            <person name="Winkler M.E."/>
        </authorList>
    </citation>
    <scope>NUCLEOTIDE SEQUENCE</scope>
</reference>
<dbReference type="GO" id="GO:0046872">
    <property type="term" value="F:metal ion binding"/>
    <property type="evidence" value="ECO:0007669"/>
    <property type="project" value="UniProtKB-KW"/>
</dbReference>